<reference evidence="1 2" key="2">
    <citation type="journal article" date="2015" name="Eukaryot. Cell">
        <title>Asexual propagation of a virulent clone complex in a human and feline outbreak of sporotrichosis.</title>
        <authorList>
            <person name="Teixeira Mde M."/>
            <person name="Rodrigues A.M."/>
            <person name="Tsui C.K."/>
            <person name="de Almeida L.G."/>
            <person name="Van Diepeningen A.D."/>
            <person name="van den Ende B.G."/>
            <person name="Fernandes G.F."/>
            <person name="Kano R."/>
            <person name="Hamelin R.C."/>
            <person name="Lopes-Bezerra L.M."/>
            <person name="Vasconcelos A.T."/>
            <person name="de Hoog S."/>
            <person name="de Camargo Z.P."/>
            <person name="Felipe M.S."/>
        </authorList>
    </citation>
    <scope>NUCLEOTIDE SEQUENCE [LARGE SCALE GENOMIC DNA]</scope>
    <source>
        <strain evidence="1 2">1099-18</strain>
    </source>
</reference>
<proteinExistence type="predicted"/>
<dbReference type="RefSeq" id="XP_016591083.1">
    <property type="nucleotide sequence ID" value="XM_016737098.1"/>
</dbReference>
<protein>
    <submittedName>
        <fullName evidence="1">Uncharacterized protein</fullName>
    </submittedName>
</protein>
<evidence type="ECO:0000313" key="2">
    <source>
        <dbReference type="Proteomes" id="UP000033710"/>
    </source>
</evidence>
<dbReference type="KEGG" id="ssck:SPSK_10833"/>
<dbReference type="EMBL" id="AXCR01000004">
    <property type="protein sequence ID" value="KJR88407.1"/>
    <property type="molecule type" value="Genomic_DNA"/>
</dbReference>
<gene>
    <name evidence="1" type="ORF">SPSK_10833</name>
</gene>
<sequence length="75" mass="8211">MEHLVHEVKKGRPGPDSQWLVTGYAHIALMGPKPAVMPNRAAGPVMVTRTSKIAWALCAGRHSDVMAHRGIFRVI</sequence>
<organism evidence="1 2">
    <name type="scientific">Sporothrix schenckii 1099-18</name>
    <dbReference type="NCBI Taxonomy" id="1397361"/>
    <lineage>
        <taxon>Eukaryota</taxon>
        <taxon>Fungi</taxon>
        <taxon>Dikarya</taxon>
        <taxon>Ascomycota</taxon>
        <taxon>Pezizomycotina</taxon>
        <taxon>Sordariomycetes</taxon>
        <taxon>Sordariomycetidae</taxon>
        <taxon>Ophiostomatales</taxon>
        <taxon>Ophiostomataceae</taxon>
        <taxon>Sporothrix</taxon>
    </lineage>
</organism>
<dbReference type="Proteomes" id="UP000033710">
    <property type="component" value="Unassembled WGS sequence"/>
</dbReference>
<accession>A0A0F2MFJ0</accession>
<reference evidence="1 2" key="1">
    <citation type="journal article" date="2014" name="BMC Genomics">
        <title>Comparative genomics of the major fungal agents of human and animal Sporotrichosis: Sporothrix schenckii and Sporothrix brasiliensis.</title>
        <authorList>
            <person name="Teixeira M.M."/>
            <person name="de Almeida L.G."/>
            <person name="Kubitschek-Barreira P."/>
            <person name="Alves F.L."/>
            <person name="Kioshima E.S."/>
            <person name="Abadio A.K."/>
            <person name="Fernandes L."/>
            <person name="Derengowski L.S."/>
            <person name="Ferreira K.S."/>
            <person name="Souza R.C."/>
            <person name="Ruiz J.C."/>
            <person name="de Andrade N.C."/>
            <person name="Paes H.C."/>
            <person name="Nicola A.M."/>
            <person name="Albuquerque P."/>
            <person name="Gerber A.L."/>
            <person name="Martins V.P."/>
            <person name="Peconick L.D."/>
            <person name="Neto A.V."/>
            <person name="Chaucanez C.B."/>
            <person name="Silva P.A."/>
            <person name="Cunha O.L."/>
            <person name="de Oliveira F.F."/>
            <person name="dos Santos T.C."/>
            <person name="Barros A.L."/>
            <person name="Soares M.A."/>
            <person name="de Oliveira L.M."/>
            <person name="Marini M.M."/>
            <person name="Villalobos-Duno H."/>
            <person name="Cunha M.M."/>
            <person name="de Hoog S."/>
            <person name="da Silveira J.F."/>
            <person name="Henrissat B."/>
            <person name="Nino-Vega G.A."/>
            <person name="Cisalpino P.S."/>
            <person name="Mora-Montes H.M."/>
            <person name="Almeida S.R."/>
            <person name="Stajich J.E."/>
            <person name="Lopes-Bezerra L.M."/>
            <person name="Vasconcelos A.T."/>
            <person name="Felipe M.S."/>
        </authorList>
    </citation>
    <scope>NUCLEOTIDE SEQUENCE [LARGE SCALE GENOMIC DNA]</scope>
    <source>
        <strain evidence="1 2">1099-18</strain>
    </source>
</reference>
<name>A0A0F2MFJ0_SPOSC</name>
<dbReference type="AlphaFoldDB" id="A0A0F2MFJ0"/>
<dbReference type="VEuPathDB" id="FungiDB:SPSK_10833"/>
<evidence type="ECO:0000313" key="1">
    <source>
        <dbReference type="EMBL" id="KJR88407.1"/>
    </source>
</evidence>
<dbReference type="GeneID" id="27672375"/>
<comment type="caution">
    <text evidence="1">The sequence shown here is derived from an EMBL/GenBank/DDBJ whole genome shotgun (WGS) entry which is preliminary data.</text>
</comment>